<gene>
    <name evidence="2" type="ORF">GGR33_002268</name>
</gene>
<protein>
    <recommendedName>
        <fullName evidence="1">DUF6894 domain-containing protein</fullName>
    </recommendedName>
</protein>
<evidence type="ECO:0000259" key="1">
    <source>
        <dbReference type="Pfam" id="PF21834"/>
    </source>
</evidence>
<dbReference type="Proteomes" id="UP000517759">
    <property type="component" value="Unassembled WGS sequence"/>
</dbReference>
<sequence length="88" mass="10130">MPRFFFNVQDGHSIMDHKGIDLPDWSTARLHAISIVGRILAEEPERIAVDEDWLLEVSNSTGLILFRLDFHVTASPAVRRDKLKKEIF</sequence>
<dbReference type="InterPro" id="IPR054189">
    <property type="entry name" value="DUF6894"/>
</dbReference>
<dbReference type="EMBL" id="JACIDN010000003">
    <property type="protein sequence ID" value="MBB3902773.1"/>
    <property type="molecule type" value="Genomic_DNA"/>
</dbReference>
<feature type="domain" description="DUF6894" evidence="1">
    <location>
        <begin position="3"/>
        <end position="70"/>
    </location>
</feature>
<comment type="caution">
    <text evidence="2">The sequence shown here is derived from an EMBL/GenBank/DDBJ whole genome shotgun (WGS) entry which is preliminary data.</text>
</comment>
<organism evidence="2 3">
    <name type="scientific">Methylobacterium brachythecii</name>
    <dbReference type="NCBI Taxonomy" id="1176177"/>
    <lineage>
        <taxon>Bacteria</taxon>
        <taxon>Pseudomonadati</taxon>
        <taxon>Pseudomonadota</taxon>
        <taxon>Alphaproteobacteria</taxon>
        <taxon>Hyphomicrobiales</taxon>
        <taxon>Methylobacteriaceae</taxon>
        <taxon>Methylobacterium</taxon>
    </lineage>
</organism>
<evidence type="ECO:0000313" key="2">
    <source>
        <dbReference type="EMBL" id="MBB3902773.1"/>
    </source>
</evidence>
<accession>A0A7W6AHE4</accession>
<dbReference type="Pfam" id="PF21834">
    <property type="entry name" value="DUF6894"/>
    <property type="match status" value="1"/>
</dbReference>
<reference evidence="2 3" key="1">
    <citation type="submission" date="2020-08" db="EMBL/GenBank/DDBJ databases">
        <title>Genomic Encyclopedia of Type Strains, Phase IV (KMG-IV): sequencing the most valuable type-strain genomes for metagenomic binning, comparative biology and taxonomic classification.</title>
        <authorList>
            <person name="Goeker M."/>
        </authorList>
    </citation>
    <scope>NUCLEOTIDE SEQUENCE [LARGE SCALE GENOMIC DNA]</scope>
    <source>
        <strain evidence="2 3">DSM 24105</strain>
    </source>
</reference>
<evidence type="ECO:0000313" key="3">
    <source>
        <dbReference type="Proteomes" id="UP000517759"/>
    </source>
</evidence>
<name>A0A7W6AHE4_9HYPH</name>
<dbReference type="AlphaFoldDB" id="A0A7W6AHE4"/>
<proteinExistence type="predicted"/>
<dbReference type="RefSeq" id="WP_183504956.1">
    <property type="nucleotide sequence ID" value="NZ_BSPG01000065.1"/>
</dbReference>